<dbReference type="InterPro" id="IPR043128">
    <property type="entry name" value="Rev_trsase/Diguanyl_cyclase"/>
</dbReference>
<keyword evidence="9" id="KW-0238">DNA-binding</keyword>
<dbReference type="AlphaFoldDB" id="A0A914X5D6"/>
<evidence type="ECO:0000256" key="5">
    <source>
        <dbReference type="ARBA" id="ARBA00022722"/>
    </source>
</evidence>
<dbReference type="InterPro" id="IPR012337">
    <property type="entry name" value="RNaseH-like_sf"/>
</dbReference>
<dbReference type="CDD" id="cd01647">
    <property type="entry name" value="RT_LTR"/>
    <property type="match status" value="1"/>
</dbReference>
<evidence type="ECO:0000259" key="16">
    <source>
        <dbReference type="PROSITE" id="PS50878"/>
    </source>
</evidence>
<dbReference type="InterPro" id="IPR050951">
    <property type="entry name" value="Retrovirus_Pol_polyprotein"/>
</dbReference>
<feature type="domain" description="Peptidase A2" evidence="15">
    <location>
        <begin position="344"/>
        <end position="421"/>
    </location>
</feature>
<dbReference type="Proteomes" id="UP000887566">
    <property type="component" value="Unplaced"/>
</dbReference>
<keyword evidence="10" id="KW-0511">Multifunctional enzyme</keyword>
<dbReference type="Gene3D" id="3.30.420.10">
    <property type="entry name" value="Ribonuclease H-like superfamily/Ribonuclease H"/>
    <property type="match status" value="1"/>
</dbReference>
<keyword evidence="18" id="KW-1185">Reference proteome</keyword>
<dbReference type="Gene3D" id="1.10.340.70">
    <property type="match status" value="1"/>
</dbReference>
<dbReference type="InterPro" id="IPR001995">
    <property type="entry name" value="Peptidase_A2_cat"/>
</dbReference>
<dbReference type="FunFam" id="3.30.70.270:FF:000020">
    <property type="entry name" value="Transposon Tf2-6 polyprotein-like Protein"/>
    <property type="match status" value="1"/>
</dbReference>
<dbReference type="InterPro" id="IPR021109">
    <property type="entry name" value="Peptidase_aspartic_dom_sf"/>
</dbReference>
<dbReference type="Gene3D" id="3.10.10.10">
    <property type="entry name" value="HIV Type 1 Reverse Transcriptase, subunit A, domain 1"/>
    <property type="match status" value="1"/>
</dbReference>
<keyword evidence="6" id="KW-0064">Aspartyl protease</keyword>
<feature type="domain" description="CCHC-type" evidence="14">
    <location>
        <begin position="297"/>
        <end position="313"/>
    </location>
</feature>
<organism evidence="18 19">
    <name type="scientific">Plectus sambesii</name>
    <dbReference type="NCBI Taxonomy" id="2011161"/>
    <lineage>
        <taxon>Eukaryota</taxon>
        <taxon>Metazoa</taxon>
        <taxon>Ecdysozoa</taxon>
        <taxon>Nematoda</taxon>
        <taxon>Chromadorea</taxon>
        <taxon>Plectida</taxon>
        <taxon>Plectina</taxon>
        <taxon>Plectoidea</taxon>
        <taxon>Plectidae</taxon>
        <taxon>Plectus</taxon>
    </lineage>
</organism>
<dbReference type="FunFam" id="1.10.340.70:FF:000004">
    <property type="entry name" value="Retrovirus-related Pol polyprotein from transposon 297-like Protein"/>
    <property type="match status" value="1"/>
</dbReference>
<evidence type="ECO:0000256" key="8">
    <source>
        <dbReference type="ARBA" id="ARBA00022801"/>
    </source>
</evidence>
<reference evidence="19" key="1">
    <citation type="submission" date="2022-11" db="UniProtKB">
        <authorList>
            <consortium name="WormBaseParasite"/>
        </authorList>
    </citation>
    <scope>IDENTIFICATION</scope>
</reference>
<dbReference type="SMART" id="SM00343">
    <property type="entry name" value="ZnF_C2HC"/>
    <property type="match status" value="1"/>
</dbReference>
<dbReference type="SUPFAM" id="SSF57756">
    <property type="entry name" value="Retrovirus zinc finger-like domains"/>
    <property type="match status" value="1"/>
</dbReference>
<dbReference type="InterPro" id="IPR000477">
    <property type="entry name" value="RT_dom"/>
</dbReference>
<dbReference type="InterPro" id="IPR001878">
    <property type="entry name" value="Znf_CCHC"/>
</dbReference>
<dbReference type="GO" id="GO:0019899">
    <property type="term" value="F:enzyme binding"/>
    <property type="evidence" value="ECO:0007669"/>
    <property type="project" value="UniProtKB-ARBA"/>
</dbReference>
<keyword evidence="11" id="KW-0862">Zinc</keyword>
<feature type="domain" description="Integrase catalytic" evidence="17">
    <location>
        <begin position="1071"/>
        <end position="1166"/>
    </location>
</feature>
<evidence type="ECO:0000259" key="14">
    <source>
        <dbReference type="PROSITE" id="PS50158"/>
    </source>
</evidence>
<dbReference type="EC" id="2.7.7.49" evidence="1"/>
<evidence type="ECO:0000256" key="9">
    <source>
        <dbReference type="ARBA" id="ARBA00023125"/>
    </source>
</evidence>
<dbReference type="PROSITE" id="PS50878">
    <property type="entry name" value="RT_POL"/>
    <property type="match status" value="1"/>
</dbReference>
<dbReference type="InterPro" id="IPR001584">
    <property type="entry name" value="Integrase_cat-core"/>
</dbReference>
<keyword evidence="8" id="KW-0378">Hydrolase</keyword>
<protein>
    <recommendedName>
        <fullName evidence="1">RNA-directed DNA polymerase</fullName>
        <ecNumber evidence="1">2.7.7.49</ecNumber>
    </recommendedName>
</protein>
<dbReference type="InterPro" id="IPR041577">
    <property type="entry name" value="RT_RNaseH_2"/>
</dbReference>
<evidence type="ECO:0000256" key="7">
    <source>
        <dbReference type="ARBA" id="ARBA00022759"/>
    </source>
</evidence>
<evidence type="ECO:0000256" key="6">
    <source>
        <dbReference type="ARBA" id="ARBA00022750"/>
    </source>
</evidence>
<evidence type="ECO:0000256" key="1">
    <source>
        <dbReference type="ARBA" id="ARBA00012493"/>
    </source>
</evidence>
<dbReference type="Pfam" id="PF17919">
    <property type="entry name" value="RT_RNaseH_2"/>
    <property type="match status" value="1"/>
</dbReference>
<dbReference type="InterPro" id="IPR041588">
    <property type="entry name" value="Integrase_H2C2"/>
</dbReference>
<evidence type="ECO:0000256" key="13">
    <source>
        <dbReference type="SAM" id="MobiDB-lite"/>
    </source>
</evidence>
<evidence type="ECO:0000256" key="2">
    <source>
        <dbReference type="ARBA" id="ARBA00022670"/>
    </source>
</evidence>
<dbReference type="PANTHER" id="PTHR37984:SF5">
    <property type="entry name" value="PROTEIN NYNRIN-LIKE"/>
    <property type="match status" value="1"/>
</dbReference>
<dbReference type="SUPFAM" id="SSF53098">
    <property type="entry name" value="Ribonuclease H-like"/>
    <property type="match status" value="1"/>
</dbReference>
<dbReference type="CDD" id="cd09274">
    <property type="entry name" value="RNase_HI_RT_Ty3"/>
    <property type="match status" value="1"/>
</dbReference>
<dbReference type="PROSITE" id="PS50994">
    <property type="entry name" value="INTEGRASE"/>
    <property type="match status" value="1"/>
</dbReference>
<dbReference type="GO" id="GO:0008270">
    <property type="term" value="F:zinc ion binding"/>
    <property type="evidence" value="ECO:0007669"/>
    <property type="project" value="UniProtKB-KW"/>
</dbReference>
<dbReference type="InterPro" id="IPR043502">
    <property type="entry name" value="DNA/RNA_pol_sf"/>
</dbReference>
<dbReference type="GO" id="GO:0042575">
    <property type="term" value="C:DNA polymerase complex"/>
    <property type="evidence" value="ECO:0007669"/>
    <property type="project" value="UniProtKB-ARBA"/>
</dbReference>
<dbReference type="Gene3D" id="2.40.70.10">
    <property type="entry name" value="Acid Proteases"/>
    <property type="match status" value="1"/>
</dbReference>
<keyword evidence="11" id="KW-0479">Metal-binding</keyword>
<feature type="region of interest" description="Disordered" evidence="13">
    <location>
        <begin position="255"/>
        <end position="292"/>
    </location>
</feature>
<feature type="coiled-coil region" evidence="12">
    <location>
        <begin position="29"/>
        <end position="56"/>
    </location>
</feature>
<feature type="region of interest" description="Disordered" evidence="13">
    <location>
        <begin position="1"/>
        <end position="24"/>
    </location>
</feature>
<evidence type="ECO:0000256" key="3">
    <source>
        <dbReference type="ARBA" id="ARBA00022679"/>
    </source>
</evidence>
<dbReference type="Pfam" id="PF17921">
    <property type="entry name" value="Integrase_H2C2"/>
    <property type="match status" value="1"/>
</dbReference>
<dbReference type="Pfam" id="PF00078">
    <property type="entry name" value="RVT_1"/>
    <property type="match status" value="1"/>
</dbReference>
<dbReference type="Pfam" id="PF00098">
    <property type="entry name" value="zf-CCHC"/>
    <property type="match status" value="1"/>
</dbReference>
<dbReference type="GO" id="GO:0003964">
    <property type="term" value="F:RNA-directed DNA polymerase activity"/>
    <property type="evidence" value="ECO:0007669"/>
    <property type="project" value="UniProtKB-EC"/>
</dbReference>
<dbReference type="PROSITE" id="PS50175">
    <property type="entry name" value="ASP_PROT_RETROV"/>
    <property type="match status" value="1"/>
</dbReference>
<keyword evidence="7" id="KW-0255">Endonuclease</keyword>
<feature type="compositionally biased region" description="Polar residues" evidence="13">
    <location>
        <begin position="255"/>
        <end position="272"/>
    </location>
</feature>
<evidence type="ECO:0000256" key="4">
    <source>
        <dbReference type="ARBA" id="ARBA00022695"/>
    </source>
</evidence>
<evidence type="ECO:0000259" key="15">
    <source>
        <dbReference type="PROSITE" id="PS50175"/>
    </source>
</evidence>
<evidence type="ECO:0000313" key="19">
    <source>
        <dbReference type="WBParaSite" id="PSAMB.scaffold6423size9527.g28475.t1"/>
    </source>
</evidence>
<sequence>MTDRDRSGTARAADEGSGGGEVPSQTDVIAQLMAQMQQQQLMMETMQEELWQLRQQQQPAQPPVLPPVHPLVQTQLSMQPRLQQIPKPPTFNLELNDFAAWSTQLDNFFDLYQVEDDRERRRVLMLALSEDVIKVLTALTMGQPQTKSYDKLFSLLKDRHVKKVILPMRRDAFLKARRKGSQTIDDWQTEVCKLAVECEFGTLLESMMLTVFLGGLRDDRLRIHLHGKELATFWEAVDAQQEQPQDVNALNQRWQGNQQTSKGKGRSQTGSEPDSRRAEPSRQKTQHKEGDNSFQGKCFNCNEYGHRASACKKPKKKKAVINSIHALHDSSLAYLMLRVGENKVRLQVDTGAALTVLKQEDWDDIGRPKLKAPSYKARSYSGHAVRFKGEVDLDVLLCGRRRRLKAFVADDAAQSIMGRDWLEQVDGWEQFKEKLKEQTDLELQLLERDESSEQCYTRRMEATLQKYKDVFQPGLGHCTNRTIHLELKQDARPVWCKARPVPFTKKQRAEEELDQLVANGVITPVKHSDWAAPVILVDKANREMRICADYTTGLNAALKIDQYPLPRFEDVFEALNGATVFASLDMKDAYLQCELDDDSKRLTAINTHRGLFKYNRLPFGVASAPAAFQLVMDAMLAGQRRVAAYLDDVVLASKDEDELLKVIDDVLHRFSKYGLRLRQDKCQFFEKRIKFLGFVIYAAGRHPNPEKISAIKEMPAPRDITQLRAFLGLINFYGSFIPQMSTWTAHLNALLRKDQQWQWTKQAEQEFNSLKKTLTAETLLTHYNPDLPNVVAADASEYGIGGVLLHRMADGSERPIAYVSKALTAAQKNYPQIQKEALALHYAINKFHRYIYGRRFTLQTDHKPLLAIFGNKSGCKVTTAKRLQRYALDLMGYAFDIEYIGTDDFGKANGLSRLPLASEELDVYNKQEPEKTEQPLQQMIEEVMLPGKLKVENLALETKKDVSLSQIRQYLTAREWPKKPADGWKGDLWQLFKLRNQLMIEDDVIYFDERPVIPKKLRTEVLDLLHQGHPGIARMKQKGRRYCYWPSFGRDVESYAGRCKPCSLAQKDPAKTTVPWKQCDRPWQRVHIDHAGPFKDGSYLLILVDAYSKWIEASIVRSTSTEATISALATICARFGWPEQLVADNARGFASSEFCDFLTKKGTERL</sequence>
<evidence type="ECO:0000256" key="10">
    <source>
        <dbReference type="ARBA" id="ARBA00023268"/>
    </source>
</evidence>
<dbReference type="GO" id="GO:0004519">
    <property type="term" value="F:endonuclease activity"/>
    <property type="evidence" value="ECO:0007669"/>
    <property type="project" value="UniProtKB-KW"/>
</dbReference>
<dbReference type="GO" id="GO:0015074">
    <property type="term" value="P:DNA integration"/>
    <property type="evidence" value="ECO:0007669"/>
    <property type="project" value="InterPro"/>
</dbReference>
<dbReference type="SUPFAM" id="SSF56672">
    <property type="entry name" value="DNA/RNA polymerases"/>
    <property type="match status" value="1"/>
</dbReference>
<keyword evidence="2" id="KW-0645">Protease</keyword>
<dbReference type="PANTHER" id="PTHR37984">
    <property type="entry name" value="PROTEIN CBG26694"/>
    <property type="match status" value="1"/>
</dbReference>
<dbReference type="SUPFAM" id="SSF50630">
    <property type="entry name" value="Acid proteases"/>
    <property type="match status" value="1"/>
</dbReference>
<keyword evidence="12" id="KW-0175">Coiled coil</keyword>
<name>A0A914X5D6_9BILA</name>
<evidence type="ECO:0000256" key="12">
    <source>
        <dbReference type="SAM" id="Coils"/>
    </source>
</evidence>
<keyword evidence="5" id="KW-0540">Nuclease</keyword>
<evidence type="ECO:0000313" key="18">
    <source>
        <dbReference type="Proteomes" id="UP000887566"/>
    </source>
</evidence>
<dbReference type="WBParaSite" id="PSAMB.scaffold6423size9527.g28475.t1">
    <property type="protein sequence ID" value="PSAMB.scaffold6423size9527.g28475.t1"/>
    <property type="gene ID" value="PSAMB.scaffold6423size9527.g28475"/>
</dbReference>
<dbReference type="PROSITE" id="PS50158">
    <property type="entry name" value="ZF_CCHC"/>
    <property type="match status" value="1"/>
</dbReference>
<dbReference type="GO" id="GO:0003677">
    <property type="term" value="F:DNA binding"/>
    <property type="evidence" value="ECO:0007669"/>
    <property type="project" value="UniProtKB-KW"/>
</dbReference>
<accession>A0A914X5D6</accession>
<feature type="compositionally biased region" description="Basic and acidic residues" evidence="13">
    <location>
        <begin position="1"/>
        <end position="14"/>
    </location>
</feature>
<keyword evidence="3" id="KW-0808">Transferase</keyword>
<evidence type="ECO:0000256" key="11">
    <source>
        <dbReference type="PROSITE-ProRule" id="PRU00047"/>
    </source>
</evidence>
<feature type="domain" description="Reverse transcriptase" evidence="16">
    <location>
        <begin position="518"/>
        <end position="696"/>
    </location>
</feature>
<dbReference type="InterPro" id="IPR036397">
    <property type="entry name" value="RNaseH_sf"/>
</dbReference>
<dbReference type="Pfam" id="PF00665">
    <property type="entry name" value="rve"/>
    <property type="match status" value="1"/>
</dbReference>
<keyword evidence="11" id="KW-0863">Zinc-finger</keyword>
<dbReference type="Gene3D" id="3.30.70.270">
    <property type="match status" value="2"/>
</dbReference>
<feature type="compositionally biased region" description="Basic and acidic residues" evidence="13">
    <location>
        <begin position="273"/>
        <end position="291"/>
    </location>
</feature>
<evidence type="ECO:0000259" key="17">
    <source>
        <dbReference type="PROSITE" id="PS50994"/>
    </source>
</evidence>
<proteinExistence type="predicted"/>
<dbReference type="InterPro" id="IPR036875">
    <property type="entry name" value="Znf_CCHC_sf"/>
</dbReference>
<dbReference type="GO" id="GO:0004190">
    <property type="term" value="F:aspartic-type endopeptidase activity"/>
    <property type="evidence" value="ECO:0007669"/>
    <property type="project" value="UniProtKB-KW"/>
</dbReference>
<keyword evidence="4" id="KW-0548">Nucleotidyltransferase</keyword>
<dbReference type="GO" id="GO:0006508">
    <property type="term" value="P:proteolysis"/>
    <property type="evidence" value="ECO:0007669"/>
    <property type="project" value="UniProtKB-KW"/>
</dbReference>